<evidence type="ECO:0000313" key="2">
    <source>
        <dbReference type="Proteomes" id="UP001206595"/>
    </source>
</evidence>
<dbReference type="AlphaFoldDB" id="A0AAD5EHP0"/>
<reference evidence="1" key="1">
    <citation type="submission" date="2021-06" db="EMBL/GenBank/DDBJ databases">
        <authorList>
            <consortium name="DOE Joint Genome Institute"/>
            <person name="Mondo S.J."/>
            <person name="Amses K.R."/>
            <person name="Simmons D.R."/>
            <person name="Longcore J.E."/>
            <person name="Seto K."/>
            <person name="Alves G.H."/>
            <person name="Bonds A.E."/>
            <person name="Quandt C.A."/>
            <person name="Davis W.J."/>
            <person name="Chang Y."/>
            <person name="Letcher P.M."/>
            <person name="Powell M.J."/>
            <person name="Kuo A."/>
            <person name="Labutti K."/>
            <person name="Pangilinan J."/>
            <person name="Andreopoulos W."/>
            <person name="Tritt A."/>
            <person name="Riley R."/>
            <person name="Hundley H."/>
            <person name="Johnson J."/>
            <person name="Lipzen A."/>
            <person name="Barry K."/>
            <person name="Berbee M.L."/>
            <person name="Buchler N.E."/>
            <person name="Grigoriev I.V."/>
            <person name="Spatafora J.W."/>
            <person name="Stajich J.E."/>
            <person name="James T.Y."/>
        </authorList>
    </citation>
    <scope>NUCLEOTIDE SEQUENCE</scope>
    <source>
        <strain evidence="1">AG</strain>
    </source>
</reference>
<accession>A0AAD5EHP0</accession>
<dbReference type="EMBL" id="MU620897">
    <property type="protein sequence ID" value="KAI8583106.1"/>
    <property type="molecule type" value="Genomic_DNA"/>
</dbReference>
<proteinExistence type="predicted"/>
<dbReference type="RefSeq" id="XP_051448110.1">
    <property type="nucleotide sequence ID" value="XM_051584521.1"/>
</dbReference>
<evidence type="ECO:0000313" key="1">
    <source>
        <dbReference type="EMBL" id="KAI8583106.1"/>
    </source>
</evidence>
<dbReference type="GeneID" id="75909871"/>
<keyword evidence="2" id="KW-1185">Reference proteome</keyword>
<protein>
    <submittedName>
        <fullName evidence="1">Uncharacterized protein</fullName>
    </submittedName>
</protein>
<name>A0AAD5EHP0_UMBRA</name>
<reference evidence="1" key="2">
    <citation type="journal article" date="2022" name="Proc. Natl. Acad. Sci. U.S.A.">
        <title>Diploid-dominant life cycles characterize the early evolution of Fungi.</title>
        <authorList>
            <person name="Amses K.R."/>
            <person name="Simmons D.R."/>
            <person name="Longcore J.E."/>
            <person name="Mondo S.J."/>
            <person name="Seto K."/>
            <person name="Jeronimo G.H."/>
            <person name="Bonds A.E."/>
            <person name="Quandt C.A."/>
            <person name="Davis W.J."/>
            <person name="Chang Y."/>
            <person name="Federici B.A."/>
            <person name="Kuo A."/>
            <person name="LaButti K."/>
            <person name="Pangilinan J."/>
            <person name="Andreopoulos W."/>
            <person name="Tritt A."/>
            <person name="Riley R."/>
            <person name="Hundley H."/>
            <person name="Johnson J."/>
            <person name="Lipzen A."/>
            <person name="Barry K."/>
            <person name="Lang B.F."/>
            <person name="Cuomo C.A."/>
            <person name="Buchler N.E."/>
            <person name="Grigoriev I.V."/>
            <person name="Spatafora J.W."/>
            <person name="Stajich J.E."/>
            <person name="James T.Y."/>
        </authorList>
    </citation>
    <scope>NUCLEOTIDE SEQUENCE</scope>
    <source>
        <strain evidence="1">AG</strain>
    </source>
</reference>
<comment type="caution">
    <text evidence="1">The sequence shown here is derived from an EMBL/GenBank/DDBJ whole genome shotgun (WGS) entry which is preliminary data.</text>
</comment>
<dbReference type="Proteomes" id="UP001206595">
    <property type="component" value="Unassembled WGS sequence"/>
</dbReference>
<organism evidence="1 2">
    <name type="scientific">Umbelopsis ramanniana AG</name>
    <dbReference type="NCBI Taxonomy" id="1314678"/>
    <lineage>
        <taxon>Eukaryota</taxon>
        <taxon>Fungi</taxon>
        <taxon>Fungi incertae sedis</taxon>
        <taxon>Mucoromycota</taxon>
        <taxon>Mucoromycotina</taxon>
        <taxon>Umbelopsidomycetes</taxon>
        <taxon>Umbelopsidales</taxon>
        <taxon>Umbelopsidaceae</taxon>
        <taxon>Umbelopsis</taxon>
    </lineage>
</organism>
<gene>
    <name evidence="1" type="ORF">K450DRAFT_196304</name>
</gene>
<sequence length="443" mass="50990">MAQLKILFAEGKRLFDLSKDAQALYGRHLNFKILDIGYTFIKATIANTDLMTEQATLQIFELACIFGKSSLGKVCSSSMENRLDLISYFVDVGEYEKADQTFNEAKDLQINTWNLNPEITSKYHELQFILHFYLAEMYLSMNNSQACSLMVDIATQYINELTTAKQVQDLCAICLRAIIYCLRRNNIEEAFIWSKVNFFKVEDKALASGGVLASSLRYFKISVSDMLLHLMILKLKMKYFGTNVASLYEAYQDAMSQSRLTDRNVNMPEKLFQGLDQLIVKNAVHIGQSLRKENFETIHIVKFQIIAIHSIKNDLEDVTVYSICMVKAYRTAAFCFECTETLYDSDAWGDTNLMMLRRRLALCYYENEQWDLAEETLERNLLRHPSEREAVDIILMIQALLANNELIEASAYLLCLPKSKGYNISMSDFITDVQKHLNNYTLN</sequence>